<dbReference type="PANTHER" id="PTHR42756:SF1">
    <property type="entry name" value="TRANSCRIPTIONAL REPRESSOR OF EMRAB OPERON"/>
    <property type="match status" value="1"/>
</dbReference>
<sequence length="164" mass="18730">MNGVEPMNPYSDEQAARIREMDSVFRLVRRQINAEWHRIGLSTLENLEGKGLNYTHGKLVVYIVEKGPLKSSEAAELLGITNGAVTGIADKLIELGLIERKRSDSDRRIAMLYATDKSQTIISAIDQIRDQMMIKLFHDLSDDEIEFALRLFRKMSKNLDKYDT</sequence>
<keyword evidence="3" id="KW-0804">Transcription</keyword>
<dbReference type="PANTHER" id="PTHR42756">
    <property type="entry name" value="TRANSCRIPTIONAL REGULATOR, MARR"/>
    <property type="match status" value="1"/>
</dbReference>
<dbReference type="GO" id="GO:0003677">
    <property type="term" value="F:DNA binding"/>
    <property type="evidence" value="ECO:0007669"/>
    <property type="project" value="UniProtKB-KW"/>
</dbReference>
<keyword evidence="6" id="KW-1185">Reference proteome</keyword>
<dbReference type="AlphaFoldDB" id="A0A4P6EQT4"/>
<dbReference type="InterPro" id="IPR023187">
    <property type="entry name" value="Tscrpt_reg_MarR-type_CS"/>
</dbReference>
<keyword evidence="1" id="KW-0805">Transcription regulation</keyword>
<evidence type="ECO:0000313" key="6">
    <source>
        <dbReference type="Proteomes" id="UP000293568"/>
    </source>
</evidence>
<evidence type="ECO:0000259" key="4">
    <source>
        <dbReference type="PROSITE" id="PS50995"/>
    </source>
</evidence>
<dbReference type="GO" id="GO:0003700">
    <property type="term" value="F:DNA-binding transcription factor activity"/>
    <property type="evidence" value="ECO:0007669"/>
    <property type="project" value="InterPro"/>
</dbReference>
<dbReference type="OrthoDB" id="166070at2"/>
<evidence type="ECO:0000256" key="3">
    <source>
        <dbReference type="ARBA" id="ARBA00023163"/>
    </source>
</evidence>
<dbReference type="PROSITE" id="PS50995">
    <property type="entry name" value="HTH_MARR_2"/>
    <property type="match status" value="1"/>
</dbReference>
<dbReference type="KEGG" id="pprt:ET464_01260"/>
<dbReference type="InterPro" id="IPR000835">
    <property type="entry name" value="HTH_MarR-typ"/>
</dbReference>
<evidence type="ECO:0000256" key="1">
    <source>
        <dbReference type="ARBA" id="ARBA00023015"/>
    </source>
</evidence>
<dbReference type="InterPro" id="IPR036390">
    <property type="entry name" value="WH_DNA-bd_sf"/>
</dbReference>
<dbReference type="Proteomes" id="UP000293568">
    <property type="component" value="Chromosome"/>
</dbReference>
<evidence type="ECO:0000256" key="2">
    <source>
        <dbReference type="ARBA" id="ARBA00023125"/>
    </source>
</evidence>
<keyword evidence="2" id="KW-0238">DNA-binding</keyword>
<dbReference type="PROSITE" id="PS01117">
    <property type="entry name" value="HTH_MARR_1"/>
    <property type="match status" value="1"/>
</dbReference>
<dbReference type="SUPFAM" id="SSF46785">
    <property type="entry name" value="Winged helix' DNA-binding domain"/>
    <property type="match status" value="1"/>
</dbReference>
<evidence type="ECO:0000313" key="5">
    <source>
        <dbReference type="EMBL" id="QAY65214.1"/>
    </source>
</evidence>
<organism evidence="5 6">
    <name type="scientific">Paenibacillus protaetiae</name>
    <dbReference type="NCBI Taxonomy" id="2509456"/>
    <lineage>
        <taxon>Bacteria</taxon>
        <taxon>Bacillati</taxon>
        <taxon>Bacillota</taxon>
        <taxon>Bacilli</taxon>
        <taxon>Bacillales</taxon>
        <taxon>Paenibacillaceae</taxon>
        <taxon>Paenibacillus</taxon>
    </lineage>
</organism>
<name>A0A4P6EQT4_9BACL</name>
<dbReference type="Pfam" id="PF01047">
    <property type="entry name" value="MarR"/>
    <property type="match status" value="1"/>
</dbReference>
<gene>
    <name evidence="5" type="ORF">ET464_01260</name>
</gene>
<dbReference type="SMART" id="SM00347">
    <property type="entry name" value="HTH_MARR"/>
    <property type="match status" value="1"/>
</dbReference>
<dbReference type="Gene3D" id="1.10.10.10">
    <property type="entry name" value="Winged helix-like DNA-binding domain superfamily/Winged helix DNA-binding domain"/>
    <property type="match status" value="1"/>
</dbReference>
<dbReference type="PRINTS" id="PR00598">
    <property type="entry name" value="HTHMARR"/>
</dbReference>
<protein>
    <submittedName>
        <fullName evidence="5">MarR family transcriptional regulator</fullName>
    </submittedName>
</protein>
<accession>A0A4P6EQT4</accession>
<feature type="domain" description="HTH marR-type" evidence="4">
    <location>
        <begin position="14"/>
        <end position="157"/>
    </location>
</feature>
<reference evidence="5 6" key="1">
    <citation type="submission" date="2019-01" db="EMBL/GenBank/DDBJ databases">
        <title>Genome sequencing of strain FW100M-2.</title>
        <authorList>
            <person name="Heo J."/>
            <person name="Kim S.-J."/>
            <person name="Kim J.-S."/>
            <person name="Hong S.-B."/>
            <person name="Kwon S.-W."/>
        </authorList>
    </citation>
    <scope>NUCLEOTIDE SEQUENCE [LARGE SCALE GENOMIC DNA]</scope>
    <source>
        <strain evidence="5 6">FW100M-2</strain>
    </source>
</reference>
<dbReference type="InterPro" id="IPR036388">
    <property type="entry name" value="WH-like_DNA-bd_sf"/>
</dbReference>
<dbReference type="EMBL" id="CP035492">
    <property type="protein sequence ID" value="QAY65214.1"/>
    <property type="molecule type" value="Genomic_DNA"/>
</dbReference>
<proteinExistence type="predicted"/>